<dbReference type="Proteomes" id="UP000887116">
    <property type="component" value="Unassembled WGS sequence"/>
</dbReference>
<sequence length="148" mass="17093">MKSEQREEWEKAMSSEIETMHNGSMAFRKTTRSVSITKKSNIERHFKTVHTNFDSDYPMNSEIRRKKIIPLKSSITNQQSFFTKPLQQHKAARIASYKISHLLAKNKKPFTDGELVKEATLEAVDSLFEEFKNKKEIVSAINTLQLSA</sequence>
<evidence type="ECO:0000313" key="1">
    <source>
        <dbReference type="EMBL" id="GFQ69951.1"/>
    </source>
</evidence>
<dbReference type="EMBL" id="BMAO01000908">
    <property type="protein sequence ID" value="GFQ69951.1"/>
    <property type="molecule type" value="Genomic_DNA"/>
</dbReference>
<dbReference type="PANTHER" id="PTHR45913">
    <property type="entry name" value="EPM2A-INTERACTING PROTEIN 1"/>
    <property type="match status" value="1"/>
</dbReference>
<organism evidence="1 2">
    <name type="scientific">Trichonephila clavata</name>
    <name type="common">Joro spider</name>
    <name type="synonym">Nephila clavata</name>
    <dbReference type="NCBI Taxonomy" id="2740835"/>
    <lineage>
        <taxon>Eukaryota</taxon>
        <taxon>Metazoa</taxon>
        <taxon>Ecdysozoa</taxon>
        <taxon>Arthropoda</taxon>
        <taxon>Chelicerata</taxon>
        <taxon>Arachnida</taxon>
        <taxon>Araneae</taxon>
        <taxon>Araneomorphae</taxon>
        <taxon>Entelegynae</taxon>
        <taxon>Araneoidea</taxon>
        <taxon>Nephilidae</taxon>
        <taxon>Trichonephila</taxon>
    </lineage>
</organism>
<proteinExistence type="predicted"/>
<gene>
    <name evidence="1" type="primary">ROHU_005076</name>
    <name evidence="1" type="ORF">TNCT_262261</name>
</gene>
<dbReference type="PANTHER" id="PTHR45913:SF21">
    <property type="entry name" value="DUF4371 DOMAIN-CONTAINING PROTEIN"/>
    <property type="match status" value="1"/>
</dbReference>
<comment type="caution">
    <text evidence="1">The sequence shown here is derived from an EMBL/GenBank/DDBJ whole genome shotgun (WGS) entry which is preliminary data.</text>
</comment>
<dbReference type="OrthoDB" id="6431883at2759"/>
<reference evidence="1" key="1">
    <citation type="submission" date="2020-07" db="EMBL/GenBank/DDBJ databases">
        <title>Multicomponent nature underlies the extraordinary mechanical properties of spider dragline silk.</title>
        <authorList>
            <person name="Kono N."/>
            <person name="Nakamura H."/>
            <person name="Mori M."/>
            <person name="Yoshida Y."/>
            <person name="Ohtoshi R."/>
            <person name="Malay A.D."/>
            <person name="Moran D.A.P."/>
            <person name="Tomita M."/>
            <person name="Numata K."/>
            <person name="Arakawa K."/>
        </authorList>
    </citation>
    <scope>NUCLEOTIDE SEQUENCE</scope>
</reference>
<name>A0A8X6KCX3_TRICU</name>
<evidence type="ECO:0000313" key="2">
    <source>
        <dbReference type="Proteomes" id="UP000887116"/>
    </source>
</evidence>
<dbReference type="AlphaFoldDB" id="A0A8X6KCX3"/>
<keyword evidence="2" id="KW-1185">Reference proteome</keyword>
<protein>
    <submittedName>
        <fullName evidence="1">General transcription factor II-I repeat domain-containing 2-like protein</fullName>
    </submittedName>
</protein>
<accession>A0A8X6KCX3</accession>